<evidence type="ECO:0000313" key="3">
    <source>
        <dbReference type="EMBL" id="MCQ6957628.1"/>
    </source>
</evidence>
<feature type="region of interest" description="Disordered" evidence="1">
    <location>
        <begin position="88"/>
        <end position="111"/>
    </location>
</feature>
<comment type="caution">
    <text evidence="3">The sequence shown here is derived from an EMBL/GenBank/DDBJ whole genome shotgun (WGS) entry which is preliminary data.</text>
</comment>
<dbReference type="Proteomes" id="UP001204376">
    <property type="component" value="Unassembled WGS sequence"/>
</dbReference>
<feature type="compositionally biased region" description="Polar residues" evidence="1">
    <location>
        <begin position="88"/>
        <end position="99"/>
    </location>
</feature>
<evidence type="ECO:0000256" key="2">
    <source>
        <dbReference type="SAM" id="SignalP"/>
    </source>
</evidence>
<proteinExistence type="predicted"/>
<dbReference type="Pfam" id="PF20130">
    <property type="entry name" value="DUF6520"/>
    <property type="match status" value="1"/>
</dbReference>
<gene>
    <name evidence="3" type="ORF">NPE20_06660</name>
</gene>
<organism evidence="3 4">
    <name type="scientific">Mucilaginibacter aquariorum</name>
    <dbReference type="NCBI Taxonomy" id="2967225"/>
    <lineage>
        <taxon>Bacteria</taxon>
        <taxon>Pseudomonadati</taxon>
        <taxon>Bacteroidota</taxon>
        <taxon>Sphingobacteriia</taxon>
        <taxon>Sphingobacteriales</taxon>
        <taxon>Sphingobacteriaceae</taxon>
        <taxon>Mucilaginibacter</taxon>
    </lineage>
</organism>
<accession>A0ABT1SZI5</accession>
<keyword evidence="4" id="KW-1185">Reference proteome</keyword>
<dbReference type="EMBL" id="JANHOH010000001">
    <property type="protein sequence ID" value="MCQ6957628.1"/>
    <property type="molecule type" value="Genomic_DNA"/>
</dbReference>
<feature type="chain" id="PRO_5047175406" evidence="2">
    <location>
        <begin position="20"/>
        <end position="111"/>
    </location>
</feature>
<name>A0ABT1SZI5_9SPHI</name>
<feature type="signal peptide" evidence="2">
    <location>
        <begin position="1"/>
        <end position="19"/>
    </location>
</feature>
<reference evidence="3 4" key="1">
    <citation type="submission" date="2022-07" db="EMBL/GenBank/DDBJ databases">
        <title>Mucilaginibacter sp. JC4.</title>
        <authorList>
            <person name="Le V."/>
            <person name="Ko S.-R."/>
            <person name="Ahn C.-Y."/>
            <person name="Oh H.-M."/>
        </authorList>
    </citation>
    <scope>NUCLEOTIDE SEQUENCE [LARGE SCALE GENOMIC DNA]</scope>
    <source>
        <strain evidence="3 4">JC4</strain>
    </source>
</reference>
<sequence>MKKLIIPVIAIIMAFGSSAFTTNKATSNFFKYVGPAARTISDVQSASNYQATAVNPCVELNDVCGITLPTARTIGLSPASSDFTPTVQGKLWSSQSNHQPFDGTISMEDAQ</sequence>
<keyword evidence="2" id="KW-0732">Signal</keyword>
<dbReference type="InterPro" id="IPR045391">
    <property type="entry name" value="DUF6520"/>
</dbReference>
<evidence type="ECO:0000313" key="4">
    <source>
        <dbReference type="Proteomes" id="UP001204376"/>
    </source>
</evidence>
<evidence type="ECO:0000256" key="1">
    <source>
        <dbReference type="SAM" id="MobiDB-lite"/>
    </source>
</evidence>
<protein>
    <submittedName>
        <fullName evidence="3">DUF6520 family protein</fullName>
    </submittedName>
</protein>
<dbReference type="RefSeq" id="WP_256537829.1">
    <property type="nucleotide sequence ID" value="NZ_JANHOH010000001.1"/>
</dbReference>